<dbReference type="OrthoDB" id="3187422at2"/>
<evidence type="ECO:0008006" key="4">
    <source>
        <dbReference type="Google" id="ProtNLM"/>
    </source>
</evidence>
<dbReference type="RefSeq" id="WP_139238361.1">
    <property type="nucleotide sequence ID" value="NZ_FOLM01000010.1"/>
</dbReference>
<sequence>MAGRGPVPVFCSGACRQAAYREWKAAEALPQELTARRRWVRRDESKRPVRADNGRPASVTNPFDRTTFPKASRSRHGVGLGFVLDAGDGLVCVDLDHALGTDGRPLPWAREILDRCPPTFVEVSPSGTGLHIWGRGRVRQGRRIRRADGAGIEVYGDGRYIAVGRRFGRAPLRVADLTELVAELTE</sequence>
<dbReference type="SUPFAM" id="SSF56747">
    <property type="entry name" value="Prim-pol domain"/>
    <property type="match status" value="1"/>
</dbReference>
<dbReference type="Proteomes" id="UP000199207">
    <property type="component" value="Unassembled WGS sequence"/>
</dbReference>
<feature type="compositionally biased region" description="Basic and acidic residues" evidence="1">
    <location>
        <begin position="42"/>
        <end position="53"/>
    </location>
</feature>
<protein>
    <recommendedName>
        <fullName evidence="4">Bifunctional DNA primase/polymerase, N-terminal</fullName>
    </recommendedName>
</protein>
<dbReference type="STRING" id="910347.SAMN05421773_11099"/>
<gene>
    <name evidence="2" type="ORF">SAMN05421773_11099</name>
</gene>
<dbReference type="EMBL" id="FOLM01000010">
    <property type="protein sequence ID" value="SFD14168.1"/>
    <property type="molecule type" value="Genomic_DNA"/>
</dbReference>
<accession>A0A1I1Q2T8</accession>
<reference evidence="2 3" key="1">
    <citation type="submission" date="2016-10" db="EMBL/GenBank/DDBJ databases">
        <authorList>
            <person name="de Groot N.N."/>
        </authorList>
    </citation>
    <scope>NUCLEOTIDE SEQUENCE [LARGE SCALE GENOMIC DNA]</scope>
    <source>
        <strain evidence="2 3">CGMCC 4.5739</strain>
    </source>
</reference>
<keyword evidence="3" id="KW-1185">Reference proteome</keyword>
<evidence type="ECO:0000313" key="2">
    <source>
        <dbReference type="EMBL" id="SFD14168.1"/>
    </source>
</evidence>
<proteinExistence type="predicted"/>
<organism evidence="2 3">
    <name type="scientific">Streptomyces aidingensis</name>
    <dbReference type="NCBI Taxonomy" id="910347"/>
    <lineage>
        <taxon>Bacteria</taxon>
        <taxon>Bacillati</taxon>
        <taxon>Actinomycetota</taxon>
        <taxon>Actinomycetes</taxon>
        <taxon>Kitasatosporales</taxon>
        <taxon>Streptomycetaceae</taxon>
        <taxon>Streptomyces</taxon>
    </lineage>
</organism>
<name>A0A1I1Q2T8_9ACTN</name>
<feature type="region of interest" description="Disordered" evidence="1">
    <location>
        <begin position="42"/>
        <end position="72"/>
    </location>
</feature>
<dbReference type="AlphaFoldDB" id="A0A1I1Q2T8"/>
<evidence type="ECO:0000256" key="1">
    <source>
        <dbReference type="SAM" id="MobiDB-lite"/>
    </source>
</evidence>
<evidence type="ECO:0000313" key="3">
    <source>
        <dbReference type="Proteomes" id="UP000199207"/>
    </source>
</evidence>